<accession>A0AAV2MMY7</accession>
<dbReference type="EMBL" id="OZ035831">
    <property type="protein sequence ID" value="CAL1614862.1"/>
    <property type="molecule type" value="Genomic_DNA"/>
</dbReference>
<evidence type="ECO:0000313" key="3">
    <source>
        <dbReference type="Proteomes" id="UP001497482"/>
    </source>
</evidence>
<evidence type="ECO:0000256" key="1">
    <source>
        <dbReference type="SAM" id="MobiDB-lite"/>
    </source>
</evidence>
<dbReference type="Proteomes" id="UP001497482">
    <property type="component" value="Chromosome 9"/>
</dbReference>
<name>A0AAV2MMY7_KNICA</name>
<keyword evidence="3" id="KW-1185">Reference proteome</keyword>
<dbReference type="AlphaFoldDB" id="A0AAV2MMY7"/>
<evidence type="ECO:0000313" key="2">
    <source>
        <dbReference type="EMBL" id="CAL1614862.1"/>
    </source>
</evidence>
<reference evidence="2 3" key="1">
    <citation type="submission" date="2024-04" db="EMBL/GenBank/DDBJ databases">
        <authorList>
            <person name="Waldvogel A.-M."/>
            <person name="Schoenle A."/>
        </authorList>
    </citation>
    <scope>NUCLEOTIDE SEQUENCE [LARGE SCALE GENOMIC DNA]</scope>
</reference>
<protein>
    <submittedName>
        <fullName evidence="2">Uncharacterized protein</fullName>
    </submittedName>
</protein>
<gene>
    <name evidence="2" type="ORF">KC01_LOCUS40890</name>
</gene>
<proteinExistence type="predicted"/>
<feature type="region of interest" description="Disordered" evidence="1">
    <location>
        <begin position="27"/>
        <end position="58"/>
    </location>
</feature>
<sequence length="84" mass="9248">MLVFVHRHLTLLYVTKSNVLQTDPTLLEQSDSSAPALGRSRDTVPWKHAGQTSCRPPADLLQTSCRPPADLLQTSCRPPADLLL</sequence>
<organism evidence="2 3">
    <name type="scientific">Knipowitschia caucasica</name>
    <name type="common">Caucasian dwarf goby</name>
    <name type="synonym">Pomatoschistus caucasicus</name>
    <dbReference type="NCBI Taxonomy" id="637954"/>
    <lineage>
        <taxon>Eukaryota</taxon>
        <taxon>Metazoa</taxon>
        <taxon>Chordata</taxon>
        <taxon>Craniata</taxon>
        <taxon>Vertebrata</taxon>
        <taxon>Euteleostomi</taxon>
        <taxon>Actinopterygii</taxon>
        <taxon>Neopterygii</taxon>
        <taxon>Teleostei</taxon>
        <taxon>Neoteleostei</taxon>
        <taxon>Acanthomorphata</taxon>
        <taxon>Gobiaria</taxon>
        <taxon>Gobiiformes</taxon>
        <taxon>Gobioidei</taxon>
        <taxon>Gobiidae</taxon>
        <taxon>Gobiinae</taxon>
        <taxon>Knipowitschia</taxon>
    </lineage>
</organism>